<proteinExistence type="predicted"/>
<organism evidence="3 4">
    <name type="scientific">Candidatus Methanocrinis alkalitolerans</name>
    <dbReference type="NCBI Taxonomy" id="3033395"/>
    <lineage>
        <taxon>Archaea</taxon>
        <taxon>Methanobacteriati</taxon>
        <taxon>Methanobacteriota</taxon>
        <taxon>Stenosarchaea group</taxon>
        <taxon>Methanomicrobia</taxon>
        <taxon>Methanotrichales</taxon>
        <taxon>Methanotrichaceae</taxon>
        <taxon>Methanocrinis</taxon>
    </lineage>
</organism>
<dbReference type="EMBL" id="JARFPL010000016">
    <property type="protein sequence ID" value="MDF0593224.1"/>
    <property type="molecule type" value="Genomic_DNA"/>
</dbReference>
<dbReference type="InterPro" id="IPR005950">
    <property type="entry name" value="ModA"/>
</dbReference>
<dbReference type="Pfam" id="PF13531">
    <property type="entry name" value="SBP_bac_11"/>
    <property type="match status" value="1"/>
</dbReference>
<accession>A0ABT5XET5</accession>
<dbReference type="InterPro" id="IPR050682">
    <property type="entry name" value="ModA/WtpA"/>
</dbReference>
<dbReference type="RefSeq" id="WP_316968929.1">
    <property type="nucleotide sequence ID" value="NZ_JARFPL010000016.1"/>
</dbReference>
<comment type="caution">
    <text evidence="3">The sequence shown here is derived from an EMBL/GenBank/DDBJ whole genome shotgun (WGS) entry which is preliminary data.</text>
</comment>
<evidence type="ECO:0000256" key="2">
    <source>
        <dbReference type="ARBA" id="ARBA00022729"/>
    </source>
</evidence>
<dbReference type="SUPFAM" id="SSF53850">
    <property type="entry name" value="Periplasmic binding protein-like II"/>
    <property type="match status" value="1"/>
</dbReference>
<dbReference type="CDD" id="cd13538">
    <property type="entry name" value="PBP2_ModA_like_1"/>
    <property type="match status" value="1"/>
</dbReference>
<dbReference type="Proteomes" id="UP001215956">
    <property type="component" value="Unassembled WGS sequence"/>
</dbReference>
<sequence>MAIFVIASLAGGSSSEELVVFCAASLTGAFGEMGQIYEDENGVDVMLNFDGTQAIRTQVEQGAIADVFISANKKHMDALMAEGFMDNDTVSIFTENRMVVIVPADNPADIQSFSDLAEPGVMIITGVKDAPFGSYTLQVLDKLANDSTYGPKYREAVMSNVISQETSVSHLVSKIALGEADAGFAYQSDISPELSEQVSKVEIPDQYSVVAEYPLGRLKESENPDQAARFIEFVRSTEGRAVLEKYGFQPV</sequence>
<evidence type="ECO:0000313" key="3">
    <source>
        <dbReference type="EMBL" id="MDF0593224.1"/>
    </source>
</evidence>
<keyword evidence="1" id="KW-0479">Metal-binding</keyword>
<dbReference type="PANTHER" id="PTHR30632:SF0">
    <property type="entry name" value="SULFATE-BINDING PROTEIN"/>
    <property type="match status" value="1"/>
</dbReference>
<name>A0ABT5XET5_9EURY</name>
<dbReference type="PIRSF" id="PIRSF004846">
    <property type="entry name" value="ModA"/>
    <property type="match status" value="1"/>
</dbReference>
<dbReference type="NCBIfam" id="TIGR01256">
    <property type="entry name" value="modA"/>
    <property type="match status" value="1"/>
</dbReference>
<reference evidence="3 4" key="1">
    <citation type="submission" date="2023-03" db="EMBL/GenBank/DDBJ databases">
        <title>Whole genome sequencing of Methanotrichaceae archaeon M04Ac.</title>
        <authorList>
            <person name="Khomyakova M.A."/>
            <person name="Merkel A.Y."/>
            <person name="Slobodkin A.I."/>
        </authorList>
    </citation>
    <scope>NUCLEOTIDE SEQUENCE [LARGE SCALE GENOMIC DNA]</scope>
    <source>
        <strain evidence="3 4">M04Ac</strain>
    </source>
</reference>
<dbReference type="Gene3D" id="3.40.190.10">
    <property type="entry name" value="Periplasmic binding protein-like II"/>
    <property type="match status" value="2"/>
</dbReference>
<evidence type="ECO:0000256" key="1">
    <source>
        <dbReference type="ARBA" id="ARBA00022723"/>
    </source>
</evidence>
<keyword evidence="4" id="KW-1185">Reference proteome</keyword>
<keyword evidence="2" id="KW-0732">Signal</keyword>
<gene>
    <name evidence="3" type="primary">modA</name>
    <name evidence="3" type="ORF">P0O24_06475</name>
</gene>
<dbReference type="PANTHER" id="PTHR30632">
    <property type="entry name" value="MOLYBDATE-BINDING PERIPLASMIC PROTEIN"/>
    <property type="match status" value="1"/>
</dbReference>
<protein>
    <submittedName>
        <fullName evidence="3">Molybdate ABC transporter substrate-binding protein</fullName>
    </submittedName>
</protein>
<evidence type="ECO:0000313" key="4">
    <source>
        <dbReference type="Proteomes" id="UP001215956"/>
    </source>
</evidence>